<gene>
    <name evidence="12" type="primary">ERD2_2</name>
    <name evidence="12" type="ORF">LTR77_010553</name>
</gene>
<evidence type="ECO:0000313" key="13">
    <source>
        <dbReference type="Proteomes" id="UP001337655"/>
    </source>
</evidence>
<evidence type="ECO:0000256" key="5">
    <source>
        <dbReference type="ARBA" id="ARBA00022824"/>
    </source>
</evidence>
<dbReference type="GeneID" id="89931879"/>
<dbReference type="GO" id="GO:0016192">
    <property type="term" value="P:vesicle-mediated transport"/>
    <property type="evidence" value="ECO:0007669"/>
    <property type="project" value="UniProtKB-KW"/>
</dbReference>
<dbReference type="EMBL" id="JAVRRT010000024">
    <property type="protein sequence ID" value="KAK5163604.1"/>
    <property type="molecule type" value="Genomic_DNA"/>
</dbReference>
<reference evidence="12 13" key="1">
    <citation type="submission" date="2023-08" db="EMBL/GenBank/DDBJ databases">
        <title>Black Yeasts Isolated from many extreme environments.</title>
        <authorList>
            <person name="Coleine C."/>
            <person name="Stajich J.E."/>
            <person name="Selbmann L."/>
        </authorList>
    </citation>
    <scope>NUCLEOTIDE SEQUENCE [LARGE SCALE GENOMIC DNA]</scope>
    <source>
        <strain evidence="12 13">CCFEE 5935</strain>
    </source>
</reference>
<dbReference type="GO" id="GO:0005789">
    <property type="term" value="C:endoplasmic reticulum membrane"/>
    <property type="evidence" value="ECO:0007669"/>
    <property type="project" value="UniProtKB-SubCell"/>
</dbReference>
<evidence type="ECO:0000256" key="1">
    <source>
        <dbReference type="ARBA" id="ARBA00004477"/>
    </source>
</evidence>
<dbReference type="AlphaFoldDB" id="A0AAV9NVI9"/>
<keyword evidence="3" id="KW-0813">Transport</keyword>
<proteinExistence type="inferred from homology"/>
<evidence type="ECO:0000256" key="6">
    <source>
        <dbReference type="ARBA" id="ARBA00022892"/>
    </source>
</evidence>
<evidence type="ECO:0000256" key="10">
    <source>
        <dbReference type="ARBA" id="ARBA00023170"/>
    </source>
</evidence>
<comment type="subcellular location">
    <subcellularLocation>
        <location evidence="1">Endoplasmic reticulum membrane</location>
        <topology evidence="1">Multi-pass membrane protein</topology>
    </subcellularLocation>
</comment>
<dbReference type="GO" id="GO:0046923">
    <property type="term" value="F:ER retention sequence binding"/>
    <property type="evidence" value="ECO:0007669"/>
    <property type="project" value="InterPro"/>
</dbReference>
<keyword evidence="5" id="KW-0256">Endoplasmic reticulum</keyword>
<dbReference type="InterPro" id="IPR000133">
    <property type="entry name" value="ER_ret_rcpt"/>
</dbReference>
<evidence type="ECO:0000256" key="8">
    <source>
        <dbReference type="ARBA" id="ARBA00022989"/>
    </source>
</evidence>
<evidence type="ECO:0000256" key="3">
    <source>
        <dbReference type="ARBA" id="ARBA00022448"/>
    </source>
</evidence>
<organism evidence="12 13">
    <name type="scientific">Saxophila tyrrhenica</name>
    <dbReference type="NCBI Taxonomy" id="1690608"/>
    <lineage>
        <taxon>Eukaryota</taxon>
        <taxon>Fungi</taxon>
        <taxon>Dikarya</taxon>
        <taxon>Ascomycota</taxon>
        <taxon>Pezizomycotina</taxon>
        <taxon>Dothideomycetes</taxon>
        <taxon>Dothideomycetidae</taxon>
        <taxon>Mycosphaerellales</taxon>
        <taxon>Extremaceae</taxon>
        <taxon>Saxophila</taxon>
    </lineage>
</organism>
<dbReference type="GO" id="GO:0006621">
    <property type="term" value="P:protein retention in ER lumen"/>
    <property type="evidence" value="ECO:0007669"/>
    <property type="project" value="InterPro"/>
</dbReference>
<dbReference type="PANTHER" id="PTHR10585">
    <property type="entry name" value="ER LUMEN PROTEIN RETAINING RECEPTOR"/>
    <property type="match status" value="1"/>
</dbReference>
<dbReference type="Proteomes" id="UP001337655">
    <property type="component" value="Unassembled WGS sequence"/>
</dbReference>
<dbReference type="Pfam" id="PF00810">
    <property type="entry name" value="ER_lumen_recept"/>
    <property type="match status" value="1"/>
</dbReference>
<dbReference type="RefSeq" id="XP_064654046.1">
    <property type="nucleotide sequence ID" value="XM_064807771.1"/>
</dbReference>
<keyword evidence="8 11" id="KW-1133">Transmembrane helix</keyword>
<keyword evidence="6" id="KW-0931">ER-Golgi transport</keyword>
<evidence type="ECO:0000313" key="12">
    <source>
        <dbReference type="EMBL" id="KAK5163604.1"/>
    </source>
</evidence>
<dbReference type="PRINTS" id="PR00660">
    <property type="entry name" value="ERLUMENR"/>
</dbReference>
<comment type="caution">
    <text evidence="12">The sequence shown here is derived from an EMBL/GenBank/DDBJ whole genome shotgun (WGS) entry which is preliminary data.</text>
</comment>
<comment type="similarity">
    <text evidence="2">Belongs to the ERD2 family.</text>
</comment>
<protein>
    <submittedName>
        <fullName evidence="12">Endoplasmic reticulum retention protein</fullName>
    </submittedName>
</protein>
<name>A0AAV9NVI9_9PEZI</name>
<keyword evidence="4 11" id="KW-0812">Transmembrane</keyword>
<evidence type="ECO:0000256" key="7">
    <source>
        <dbReference type="ARBA" id="ARBA00022927"/>
    </source>
</evidence>
<feature type="transmembrane region" description="Helical" evidence="11">
    <location>
        <begin position="59"/>
        <end position="81"/>
    </location>
</feature>
<keyword evidence="10" id="KW-0675">Receptor</keyword>
<feature type="transmembrane region" description="Helical" evidence="11">
    <location>
        <begin position="97"/>
        <end position="115"/>
    </location>
</feature>
<sequence length="123" mass="14078">MNIFRIAGDLSHAASIFILLAKMRTSSSAAGISFKSQFLYLAVYITRYLDLFWTDPTKYVYNTIFKLIFISAQTYIVYLMLNDYKPTHDPNQDTFKVQYLVGGAAVLAILFPYRYTPPEVGHT</sequence>
<dbReference type="GO" id="GO:0015031">
    <property type="term" value="P:protein transport"/>
    <property type="evidence" value="ECO:0007669"/>
    <property type="project" value="UniProtKB-KW"/>
</dbReference>
<keyword evidence="7" id="KW-0653">Protein transport</keyword>
<evidence type="ECO:0000256" key="9">
    <source>
        <dbReference type="ARBA" id="ARBA00023136"/>
    </source>
</evidence>
<accession>A0AAV9NVI9</accession>
<keyword evidence="13" id="KW-1185">Reference proteome</keyword>
<keyword evidence="9 11" id="KW-0472">Membrane</keyword>
<evidence type="ECO:0000256" key="11">
    <source>
        <dbReference type="SAM" id="Phobius"/>
    </source>
</evidence>
<evidence type="ECO:0000256" key="2">
    <source>
        <dbReference type="ARBA" id="ARBA00010120"/>
    </source>
</evidence>
<evidence type="ECO:0000256" key="4">
    <source>
        <dbReference type="ARBA" id="ARBA00022692"/>
    </source>
</evidence>